<evidence type="ECO:0000313" key="2">
    <source>
        <dbReference type="EMBL" id="SNZ07454.1"/>
    </source>
</evidence>
<evidence type="ECO:0008006" key="4">
    <source>
        <dbReference type="Google" id="ProtNLM"/>
    </source>
</evidence>
<feature type="coiled-coil region" evidence="1">
    <location>
        <begin position="486"/>
        <end position="529"/>
    </location>
</feature>
<reference evidence="2 3" key="1">
    <citation type="submission" date="2017-09" db="EMBL/GenBank/DDBJ databases">
        <authorList>
            <person name="Ehlers B."/>
            <person name="Leendertz F.H."/>
        </authorList>
    </citation>
    <scope>NUCLEOTIDE SEQUENCE [LARGE SCALE GENOMIC DNA]</scope>
    <source>
        <strain evidence="2 3">DSM 18289</strain>
    </source>
</reference>
<name>A0A285ND54_9HYPH</name>
<sequence length="588" mass="67058">MAHPVVVRCEEMWPADIAGMISHGKRKGGDLDHCDQGRLDDTQWLIGGYDFAKTIHEEIATYSEENLEEELLALEKIHRKSDMKKRLKDGLKDPFRDSKQGPLREVILTANGSYFAADNDDPDPYLAHTTTKEGDRQTVRLCRKKIAAFKEAGLEFFGTYFPEQVRHLRLDMDEEVPHFHALVLVTKVRVSKRRGKQTMITPSANPLFQSYELLQDKAGEFFSSIGLERGQRSAEERRKAKEFDLPVPEKREHVAPQDHRAARAEDLRKREEVAKETEAGYLQRWLEIDRYKEEAKREAETILSDSRLEADRIIRVAEKKKTEAEERYAEVEQIRKEQEKEMDRYEVAFEKGIDAVDDGKIIYRPASKTNKKDGLNYGPNAPQDAAEREAFAAPIRRASDVIKKYARRIWNSDLAQCERAIQADPSLVDVSVSYDPDKTDSSDEIVQVELKGVDRLPRSVAAILRRIAKGAAKRIGNHIGALIDRKADEKARVAIAEANKAKAEAEKLKERAQEEKDNFNAVFDEIKEIRNFAQDYLNKGVYEQIQNGSVTKVARLKMALEAKGLAEKTGSNIDIRAPESKRSSPRER</sequence>
<organism evidence="2 3">
    <name type="scientific">Cohaesibacter gelatinilyticus</name>
    <dbReference type="NCBI Taxonomy" id="372072"/>
    <lineage>
        <taxon>Bacteria</taxon>
        <taxon>Pseudomonadati</taxon>
        <taxon>Pseudomonadota</taxon>
        <taxon>Alphaproteobacteria</taxon>
        <taxon>Hyphomicrobiales</taxon>
        <taxon>Cohaesibacteraceae</taxon>
    </lineage>
</organism>
<accession>A0A285ND54</accession>
<keyword evidence="3" id="KW-1185">Reference proteome</keyword>
<feature type="coiled-coil region" evidence="1">
    <location>
        <begin position="307"/>
        <end position="348"/>
    </location>
</feature>
<dbReference type="Proteomes" id="UP000219439">
    <property type="component" value="Unassembled WGS sequence"/>
</dbReference>
<dbReference type="EMBL" id="OBEL01000001">
    <property type="protein sequence ID" value="SNZ07454.1"/>
    <property type="molecule type" value="Genomic_DNA"/>
</dbReference>
<evidence type="ECO:0000313" key="3">
    <source>
        <dbReference type="Proteomes" id="UP000219439"/>
    </source>
</evidence>
<dbReference type="AlphaFoldDB" id="A0A285ND54"/>
<gene>
    <name evidence="2" type="ORF">SAMN06265368_0977</name>
</gene>
<proteinExistence type="predicted"/>
<protein>
    <recommendedName>
        <fullName evidence="4">Plasmid recombination enzyme</fullName>
    </recommendedName>
</protein>
<keyword evidence="1" id="KW-0175">Coiled coil</keyword>
<dbReference type="Gene3D" id="3.30.930.30">
    <property type="match status" value="1"/>
</dbReference>
<evidence type="ECO:0000256" key="1">
    <source>
        <dbReference type="SAM" id="Coils"/>
    </source>
</evidence>